<dbReference type="InterPro" id="IPR036597">
    <property type="entry name" value="Fido-like_dom_sf"/>
</dbReference>
<name>A0A0A8K646_9HYPH</name>
<dbReference type="EMBL" id="AP014648">
    <property type="protein sequence ID" value="BAQ18360.1"/>
    <property type="molecule type" value="Genomic_DNA"/>
</dbReference>
<dbReference type="HOGENOM" id="CLU_1729239_0_0_5"/>
<dbReference type="Pfam" id="PF02661">
    <property type="entry name" value="Fic"/>
    <property type="match status" value="1"/>
</dbReference>
<organism evidence="2 3">
    <name type="scientific">Methyloceanibacter caenitepidi</name>
    <dbReference type="NCBI Taxonomy" id="1384459"/>
    <lineage>
        <taxon>Bacteria</taxon>
        <taxon>Pseudomonadati</taxon>
        <taxon>Pseudomonadota</taxon>
        <taxon>Alphaproteobacteria</taxon>
        <taxon>Hyphomicrobiales</taxon>
        <taxon>Hyphomicrobiaceae</taxon>
        <taxon>Methyloceanibacter</taxon>
    </lineage>
</organism>
<sequence length="151" mass="17301">MASLTDFIRESNAIEGIYRDPTEAEIAAHFRLLNLFEVSATALGDFQAVVAPQKPLRERVGMNVRVGNYIAPEGGPNIVRRLQAICKKANRNECPWKVHLAFERLHPYLDGNGRTGRALWAYMMHAKGHDPFALSFLQRFYYQTLERAPWR</sequence>
<feature type="domain" description="Fido" evidence="1">
    <location>
        <begin position="30"/>
        <end position="151"/>
    </location>
</feature>
<dbReference type="KEGG" id="mcg:GL4_2927"/>
<dbReference type="STRING" id="1384459.GL4_2927"/>
<evidence type="ECO:0000259" key="1">
    <source>
        <dbReference type="PROSITE" id="PS51459"/>
    </source>
</evidence>
<dbReference type="InterPro" id="IPR003812">
    <property type="entry name" value="Fido"/>
</dbReference>
<dbReference type="Gene3D" id="1.10.3290.10">
    <property type="entry name" value="Fido-like domain"/>
    <property type="match status" value="1"/>
</dbReference>
<evidence type="ECO:0000313" key="3">
    <source>
        <dbReference type="Proteomes" id="UP000031643"/>
    </source>
</evidence>
<dbReference type="Proteomes" id="UP000031643">
    <property type="component" value="Chromosome"/>
</dbReference>
<reference evidence="2 3" key="1">
    <citation type="submission" date="2014-09" db="EMBL/GenBank/DDBJ databases">
        <title>Genome sequencing of Methyloceanibacter caenitepidi Gela4.</title>
        <authorList>
            <person name="Takeuchi M."/>
            <person name="Susumu S."/>
            <person name="Kamagata Y."/>
            <person name="Oshima K."/>
            <person name="Hattori M."/>
            <person name="Iwasaki W."/>
        </authorList>
    </citation>
    <scope>NUCLEOTIDE SEQUENCE [LARGE SCALE GENOMIC DNA]</scope>
    <source>
        <strain evidence="2 3">Gela4</strain>
    </source>
</reference>
<dbReference type="SUPFAM" id="SSF140931">
    <property type="entry name" value="Fic-like"/>
    <property type="match status" value="1"/>
</dbReference>
<keyword evidence="3" id="KW-1185">Reference proteome</keyword>
<dbReference type="PROSITE" id="PS51459">
    <property type="entry name" value="FIDO"/>
    <property type="match status" value="1"/>
</dbReference>
<evidence type="ECO:0000313" key="2">
    <source>
        <dbReference type="EMBL" id="BAQ18360.1"/>
    </source>
</evidence>
<accession>A0A0A8K646</accession>
<dbReference type="AlphaFoldDB" id="A0A0A8K646"/>
<dbReference type="OrthoDB" id="9813719at2"/>
<dbReference type="RefSeq" id="WP_045368472.1">
    <property type="nucleotide sequence ID" value="NZ_AP014648.1"/>
</dbReference>
<protein>
    <recommendedName>
        <fullName evidence="1">Fido domain-containing protein</fullName>
    </recommendedName>
</protein>
<gene>
    <name evidence="2" type="ORF">GL4_2927</name>
</gene>
<proteinExistence type="predicted"/>